<gene>
    <name evidence="2" type="ORF">SAMN05660236_3326</name>
</gene>
<organism evidence="2 3">
    <name type="scientific">Ohtaekwangia koreensis</name>
    <dbReference type="NCBI Taxonomy" id="688867"/>
    <lineage>
        <taxon>Bacteria</taxon>
        <taxon>Pseudomonadati</taxon>
        <taxon>Bacteroidota</taxon>
        <taxon>Cytophagia</taxon>
        <taxon>Cytophagales</taxon>
        <taxon>Fulvivirgaceae</taxon>
        <taxon>Ohtaekwangia</taxon>
    </lineage>
</organism>
<dbReference type="Proteomes" id="UP000190961">
    <property type="component" value="Unassembled WGS sequence"/>
</dbReference>
<dbReference type="InterPro" id="IPR013766">
    <property type="entry name" value="Thioredoxin_domain"/>
</dbReference>
<evidence type="ECO:0000313" key="3">
    <source>
        <dbReference type="Proteomes" id="UP000190961"/>
    </source>
</evidence>
<dbReference type="PROSITE" id="PS51352">
    <property type="entry name" value="THIOREDOXIN_2"/>
    <property type="match status" value="1"/>
</dbReference>
<evidence type="ECO:0000259" key="1">
    <source>
        <dbReference type="PROSITE" id="PS51352"/>
    </source>
</evidence>
<keyword evidence="3" id="KW-1185">Reference proteome</keyword>
<dbReference type="OrthoDB" id="662072at2"/>
<dbReference type="EMBL" id="FUZU01000002">
    <property type="protein sequence ID" value="SKC75982.1"/>
    <property type="molecule type" value="Genomic_DNA"/>
</dbReference>
<dbReference type="Pfam" id="PF00578">
    <property type="entry name" value="AhpC-TSA"/>
    <property type="match status" value="1"/>
</dbReference>
<dbReference type="InterPro" id="IPR000866">
    <property type="entry name" value="AhpC/TSA"/>
</dbReference>
<dbReference type="Gene3D" id="3.40.30.10">
    <property type="entry name" value="Glutaredoxin"/>
    <property type="match status" value="1"/>
</dbReference>
<accession>A0A1T5LJ17</accession>
<reference evidence="2 3" key="1">
    <citation type="submission" date="2017-02" db="EMBL/GenBank/DDBJ databases">
        <authorList>
            <person name="Peterson S.W."/>
        </authorList>
    </citation>
    <scope>NUCLEOTIDE SEQUENCE [LARGE SCALE GENOMIC DNA]</scope>
    <source>
        <strain evidence="2 3">DSM 25262</strain>
    </source>
</reference>
<name>A0A1T5LJ17_9BACT</name>
<dbReference type="GO" id="GO:0016209">
    <property type="term" value="F:antioxidant activity"/>
    <property type="evidence" value="ECO:0007669"/>
    <property type="project" value="InterPro"/>
</dbReference>
<feature type="domain" description="Thioredoxin" evidence="1">
    <location>
        <begin position="33"/>
        <end position="165"/>
    </location>
</feature>
<dbReference type="STRING" id="688867.SAMN05660236_3326"/>
<sequence length="165" mass="18728">MKNRSILLWVCVFAVTACNKPQETKTNEQPSTTIAANDLPAMTITSLDGNQFSAKNLTGKNIIIMFQPDCDHCQREAKQIGENIKAFKDYQLYFVSSATREELQKFASEYTLDKFSNVHFGSTSVNDVINTYGQIETPSIYIYDDRKLIQKFNGEVEISEVVKHL</sequence>
<dbReference type="InterPro" id="IPR036249">
    <property type="entry name" value="Thioredoxin-like_sf"/>
</dbReference>
<dbReference type="RefSeq" id="WP_159453721.1">
    <property type="nucleotide sequence ID" value="NZ_FUZU01000002.1"/>
</dbReference>
<dbReference type="GO" id="GO:0016491">
    <property type="term" value="F:oxidoreductase activity"/>
    <property type="evidence" value="ECO:0007669"/>
    <property type="project" value="InterPro"/>
</dbReference>
<evidence type="ECO:0000313" key="2">
    <source>
        <dbReference type="EMBL" id="SKC75982.1"/>
    </source>
</evidence>
<dbReference type="SUPFAM" id="SSF52833">
    <property type="entry name" value="Thioredoxin-like"/>
    <property type="match status" value="1"/>
</dbReference>
<dbReference type="PROSITE" id="PS51257">
    <property type="entry name" value="PROKAR_LIPOPROTEIN"/>
    <property type="match status" value="1"/>
</dbReference>
<proteinExistence type="predicted"/>
<protein>
    <submittedName>
        <fullName evidence="2">AhpC/TSA family protein</fullName>
    </submittedName>
</protein>
<dbReference type="AlphaFoldDB" id="A0A1T5LJ17"/>